<protein>
    <submittedName>
        <fullName evidence="1">Uncharacterized protein</fullName>
    </submittedName>
</protein>
<proteinExistence type="predicted"/>
<comment type="caution">
    <text evidence="1">The sequence shown here is derived from an EMBL/GenBank/DDBJ whole genome shotgun (WGS) entry which is preliminary data.</text>
</comment>
<reference evidence="1 2" key="2">
    <citation type="journal article" date="2014" name="J. Gen. Appl. Microbiol.">
        <title>The early diverging ascomycetous budding yeast Saitoella complicata has three histone deacetylases belonging to the Clr6, Hos2, and Rpd3 lineages.</title>
        <authorList>
            <person name="Nishida H."/>
            <person name="Matsumoto T."/>
            <person name="Kondo S."/>
            <person name="Hamamoto M."/>
            <person name="Yoshikawa H."/>
        </authorList>
    </citation>
    <scope>NUCLEOTIDE SEQUENCE [LARGE SCALE GENOMIC DNA]</scope>
    <source>
        <strain evidence="1 2">NRRL Y-17804</strain>
    </source>
</reference>
<reference evidence="1 2" key="1">
    <citation type="journal article" date="2011" name="J. Gen. Appl. Microbiol.">
        <title>Draft genome sequencing of the enigmatic yeast Saitoella complicata.</title>
        <authorList>
            <person name="Nishida H."/>
            <person name="Hamamoto M."/>
            <person name="Sugiyama J."/>
        </authorList>
    </citation>
    <scope>NUCLEOTIDE SEQUENCE [LARGE SCALE GENOMIC DNA]</scope>
    <source>
        <strain evidence="1 2">NRRL Y-17804</strain>
    </source>
</reference>
<keyword evidence="2" id="KW-1185">Reference proteome</keyword>
<dbReference type="EMBL" id="BACD03000019">
    <property type="protein sequence ID" value="GAO48968.1"/>
    <property type="molecule type" value="Genomic_DNA"/>
</dbReference>
<name>A0A0E9NGN8_SAICN</name>
<evidence type="ECO:0000313" key="1">
    <source>
        <dbReference type="EMBL" id="GAO48968.1"/>
    </source>
</evidence>
<accession>A0A0E9NGN8</accession>
<evidence type="ECO:0000313" key="2">
    <source>
        <dbReference type="Proteomes" id="UP000033140"/>
    </source>
</evidence>
<gene>
    <name evidence="1" type="ORF">G7K_3129-t1</name>
</gene>
<dbReference type="AlphaFoldDB" id="A0A0E9NGN8"/>
<dbReference type="Proteomes" id="UP000033140">
    <property type="component" value="Unassembled WGS sequence"/>
</dbReference>
<reference evidence="1 2" key="3">
    <citation type="journal article" date="2015" name="Genome Announc.">
        <title>Draft Genome Sequence of the Archiascomycetous Yeast Saitoella complicata.</title>
        <authorList>
            <person name="Yamauchi K."/>
            <person name="Kondo S."/>
            <person name="Hamamoto M."/>
            <person name="Takahashi Y."/>
            <person name="Ogura Y."/>
            <person name="Hayashi T."/>
            <person name="Nishida H."/>
        </authorList>
    </citation>
    <scope>NUCLEOTIDE SEQUENCE [LARGE SCALE GENOMIC DNA]</scope>
    <source>
        <strain evidence="1 2">NRRL Y-17804</strain>
    </source>
</reference>
<organism evidence="1 2">
    <name type="scientific">Saitoella complicata (strain BCRC 22490 / CBS 7301 / JCM 7358 / NBRC 10748 / NRRL Y-17804)</name>
    <dbReference type="NCBI Taxonomy" id="698492"/>
    <lineage>
        <taxon>Eukaryota</taxon>
        <taxon>Fungi</taxon>
        <taxon>Dikarya</taxon>
        <taxon>Ascomycota</taxon>
        <taxon>Taphrinomycotina</taxon>
        <taxon>Taphrinomycotina incertae sedis</taxon>
        <taxon>Saitoella</taxon>
    </lineage>
</organism>
<sequence length="293" mass="32312">MVPCETQSTYHMPLNYPLSIGHLISAVAVISVSAEMIDGQSLCSTVVVTAPSSGTQPTRCASLLVCCVERVHQMARHASWKAAAKLCVTESQWLNNGDKLPVFQDNSDCRLNFIGMAAESEKAGCLVAGEEPELRSKESVGARDDFVVFEFVCQTRSITENDPGTAACDENEEDLACEMYSIIRTAISNTGLATDIFDGQVALRRNRLEPFHAYFFFRNGEAASVLSKQLLTIRSDDSDEVQQRTIVRYRISPDHVPQGILGNFYDFMGWKRQSLIRHDVGPVAQCDSAEDST</sequence>